<protein>
    <submittedName>
        <fullName evidence="1">Uncharacterized protein</fullName>
    </submittedName>
</protein>
<comment type="caution">
    <text evidence="1">The sequence shown here is derived from an EMBL/GenBank/DDBJ whole genome shotgun (WGS) entry which is preliminary data.</text>
</comment>
<gene>
    <name evidence="1" type="ORF">S06H3_63008</name>
</gene>
<accession>X1PA36</accession>
<name>X1PA36_9ZZZZ</name>
<organism evidence="1">
    <name type="scientific">marine sediment metagenome</name>
    <dbReference type="NCBI Taxonomy" id="412755"/>
    <lineage>
        <taxon>unclassified sequences</taxon>
        <taxon>metagenomes</taxon>
        <taxon>ecological metagenomes</taxon>
    </lineage>
</organism>
<feature type="non-terminal residue" evidence="1">
    <location>
        <position position="37"/>
    </location>
</feature>
<proteinExistence type="predicted"/>
<evidence type="ECO:0000313" key="1">
    <source>
        <dbReference type="EMBL" id="GAI53167.1"/>
    </source>
</evidence>
<sequence>MRIIRLLIAKIFDPGKVLSDDFALLLTHIRGNDFPTT</sequence>
<dbReference type="AlphaFoldDB" id="X1PA36"/>
<dbReference type="EMBL" id="BARV01041698">
    <property type="protein sequence ID" value="GAI53167.1"/>
    <property type="molecule type" value="Genomic_DNA"/>
</dbReference>
<reference evidence="1" key="1">
    <citation type="journal article" date="2014" name="Front. Microbiol.">
        <title>High frequency of phylogenetically diverse reductive dehalogenase-homologous genes in deep subseafloor sedimentary metagenomes.</title>
        <authorList>
            <person name="Kawai M."/>
            <person name="Futagami T."/>
            <person name="Toyoda A."/>
            <person name="Takaki Y."/>
            <person name="Nishi S."/>
            <person name="Hori S."/>
            <person name="Arai W."/>
            <person name="Tsubouchi T."/>
            <person name="Morono Y."/>
            <person name="Uchiyama I."/>
            <person name="Ito T."/>
            <person name="Fujiyama A."/>
            <person name="Inagaki F."/>
            <person name="Takami H."/>
        </authorList>
    </citation>
    <scope>NUCLEOTIDE SEQUENCE</scope>
    <source>
        <strain evidence="1">Expedition CK06-06</strain>
    </source>
</reference>